<organism evidence="1 2">
    <name type="scientific">Protopolystoma xenopodis</name>
    <dbReference type="NCBI Taxonomy" id="117903"/>
    <lineage>
        <taxon>Eukaryota</taxon>
        <taxon>Metazoa</taxon>
        <taxon>Spiralia</taxon>
        <taxon>Lophotrochozoa</taxon>
        <taxon>Platyhelminthes</taxon>
        <taxon>Monogenea</taxon>
        <taxon>Polyopisthocotylea</taxon>
        <taxon>Polystomatidea</taxon>
        <taxon>Polystomatidae</taxon>
        <taxon>Protopolystoma</taxon>
    </lineage>
</organism>
<dbReference type="AlphaFoldDB" id="A0A3S5BZ41"/>
<evidence type="ECO:0000313" key="2">
    <source>
        <dbReference type="Proteomes" id="UP000784294"/>
    </source>
</evidence>
<proteinExistence type="predicted"/>
<sequence>PLSDKSITYISHGRLANLGEHLSTGTQRDCRDNVDGKLVQNIALAGSGNFVSSTTGSDSSLISGDGIAPFTGLSTASLNSGNTSSNGNTLFNSVSAHDTSIADNLNDGKLFANDFLLPIASVASSANVTRHNLSGPLDHSISKEANNPFSTHSAATTSTATITAIAGTSTSSGRFISFAPSGHLINTPVAMVNTGMDQTSVGFSNEAVLGRPLPTGHMLVTASDTDAGKILPGRQAIALSGQTTRFGSAYFNSVSDDTCSSGLGTVLITAPLGETTTFSPTQGSIPMTTPTITTSMDSSLTMTSTNSNGGTVQSFTLPPGLTLVSPLSSGQNSTPISGSTQLTLLRLPSGDFTPLHSVMTNPTSVSSIVPEFSPPSAGLLLQYDGSLIQASGISSSDDFSTSFTGLCPSQASCTTLRPASFLLQQSQQPQQNQRVILATDNQRLTLAALPLPSREISTSRPDFVPNSLILANSCDSRVTNRLDETNQEAATTTSGFQQNFPPGARSSELSATSGQNCVLGKQVSLDAVVSASSFTVSSTSSSFVQLG</sequence>
<accession>A0A3S5BZ41</accession>
<comment type="caution">
    <text evidence="1">The sequence shown here is derived from an EMBL/GenBank/DDBJ whole genome shotgun (WGS) entry which is preliminary data.</text>
</comment>
<dbReference type="Proteomes" id="UP000784294">
    <property type="component" value="Unassembled WGS sequence"/>
</dbReference>
<reference evidence="1" key="1">
    <citation type="submission" date="2018-11" db="EMBL/GenBank/DDBJ databases">
        <authorList>
            <consortium name="Pathogen Informatics"/>
        </authorList>
    </citation>
    <scope>NUCLEOTIDE SEQUENCE</scope>
</reference>
<feature type="non-terminal residue" evidence="1">
    <location>
        <position position="547"/>
    </location>
</feature>
<keyword evidence="2" id="KW-1185">Reference proteome</keyword>
<gene>
    <name evidence="1" type="ORF">PXEA_LOCUS18858</name>
</gene>
<name>A0A3S5BZ41_9PLAT</name>
<protein>
    <submittedName>
        <fullName evidence="1">Uncharacterized protein</fullName>
    </submittedName>
</protein>
<evidence type="ECO:0000313" key="1">
    <source>
        <dbReference type="EMBL" id="VEL25418.1"/>
    </source>
</evidence>
<feature type="non-terminal residue" evidence="1">
    <location>
        <position position="1"/>
    </location>
</feature>
<dbReference type="EMBL" id="CAAALY010073793">
    <property type="protein sequence ID" value="VEL25418.1"/>
    <property type="molecule type" value="Genomic_DNA"/>
</dbReference>